<dbReference type="FunFam" id="3.20.20.100:FF:000004">
    <property type="entry name" value="Oxidoreductase, aldo/keto reductase"/>
    <property type="match status" value="1"/>
</dbReference>
<evidence type="ECO:0000256" key="4">
    <source>
        <dbReference type="ARBA" id="ARBA00023002"/>
    </source>
</evidence>
<dbReference type="Pfam" id="PF00248">
    <property type="entry name" value="Aldo_ket_red"/>
    <property type="match status" value="1"/>
</dbReference>
<dbReference type="SUPFAM" id="SSF51430">
    <property type="entry name" value="NAD(P)-linked oxidoreductase"/>
    <property type="match status" value="1"/>
</dbReference>
<evidence type="ECO:0000259" key="5">
    <source>
        <dbReference type="Pfam" id="PF00248"/>
    </source>
</evidence>
<feature type="domain" description="NADP-dependent oxidoreductase" evidence="5">
    <location>
        <begin position="75"/>
        <end position="385"/>
    </location>
</feature>
<evidence type="ECO:0000313" key="6">
    <source>
        <dbReference type="EMBL" id="KAF3063000.1"/>
    </source>
</evidence>
<keyword evidence="3" id="KW-0521">NADP</keyword>
<gene>
    <name evidence="6" type="ORF">CFAM422_010385</name>
</gene>
<dbReference type="PANTHER" id="PTHR43364">
    <property type="entry name" value="NADH-SPECIFIC METHYLGLYOXAL REDUCTASE-RELATED"/>
    <property type="match status" value="1"/>
</dbReference>
<dbReference type="AlphaFoldDB" id="A0A9P4X8C5"/>
<evidence type="ECO:0000313" key="7">
    <source>
        <dbReference type="Proteomes" id="UP000801864"/>
    </source>
</evidence>
<dbReference type="EMBL" id="QLNT01000020">
    <property type="protein sequence ID" value="KAF3063000.1"/>
    <property type="molecule type" value="Genomic_DNA"/>
</dbReference>
<reference evidence="6 7" key="1">
    <citation type="submission" date="2018-06" db="EMBL/GenBank/DDBJ databases">
        <title>Genome analysis of cellulolytic fungus Trichoderma lentiforme CFAM-422.</title>
        <authorList>
            <person name="Steindorff A.S."/>
            <person name="Formighieri E.F."/>
            <person name="Midorikawa G.E.O."/>
            <person name="Tamietti M.S."/>
            <person name="Ramos E.Z."/>
            <person name="Silva A.S."/>
            <person name="Bon E.P.S."/>
            <person name="Mendes T.D."/>
            <person name="Damaso M.C.T."/>
            <person name="Favaro L.C.L."/>
        </authorList>
    </citation>
    <scope>NUCLEOTIDE SEQUENCE [LARGE SCALE GENOMIC DNA]</scope>
    <source>
        <strain evidence="6 7">CFAM-422</strain>
    </source>
</reference>
<dbReference type="GO" id="GO:0005829">
    <property type="term" value="C:cytosol"/>
    <property type="evidence" value="ECO:0007669"/>
    <property type="project" value="UniProtKB-ARBA"/>
</dbReference>
<dbReference type="InterPro" id="IPR036812">
    <property type="entry name" value="NAD(P)_OxRdtase_dom_sf"/>
</dbReference>
<organism evidence="6 7">
    <name type="scientific">Trichoderma lentiforme</name>
    <dbReference type="NCBI Taxonomy" id="1567552"/>
    <lineage>
        <taxon>Eukaryota</taxon>
        <taxon>Fungi</taxon>
        <taxon>Dikarya</taxon>
        <taxon>Ascomycota</taxon>
        <taxon>Pezizomycotina</taxon>
        <taxon>Sordariomycetes</taxon>
        <taxon>Hypocreomycetidae</taxon>
        <taxon>Hypocreales</taxon>
        <taxon>Hypocreaceae</taxon>
        <taxon>Trichoderma</taxon>
    </lineage>
</organism>
<keyword evidence="4" id="KW-0560">Oxidoreductase</keyword>
<protein>
    <submittedName>
        <fullName evidence="6">Aldo-keto reductase dtxS3</fullName>
    </submittedName>
</protein>
<accession>A0A9P4X8C5</accession>
<sequence length="396" mass="44454">MASKVFNKTTTSIRTSLILTYNLFKSSKIAAHLIDSFPAKSMAFSLPPALQKSLAESRVEYVKLGTSGLRVSVPILGAMSLGSSKWMPWVLDEDESIEILKAAYDRGLNTWDTADLYSNGISEQVIGKALKKHNIPREKVVIMTKCFLAITDEPDIFTGPWQQEMSQMKDYVNQSGLSRNAIFRAVDASLKRLGTDYIDLFMIHRFDPSTPIEETMRALHDLVVSGKIRYIGASSMWATQFARMQSVAEKNGWTKFISMQNYYNLCYREEEREMNRYCNETGVGIMPWSPNFGGKLAKPLGDAASVRAQMPSPTGNLTKVDEEIIQRVEELASKKEWKMSQVALAWLRSKGAVPVVGLNSLLRLEEACNLRGKELTADDIKYLEEPYVPKNIVGHA</sequence>
<name>A0A9P4X8C5_9HYPO</name>
<comment type="pathway">
    <text evidence="1">Secondary metabolite biosynthesis.</text>
</comment>
<proteinExistence type="inferred from homology"/>
<evidence type="ECO:0000256" key="2">
    <source>
        <dbReference type="ARBA" id="ARBA00007905"/>
    </source>
</evidence>
<dbReference type="CDD" id="cd19079">
    <property type="entry name" value="AKR_EcYajO-like"/>
    <property type="match status" value="1"/>
</dbReference>
<comment type="caution">
    <text evidence="6">The sequence shown here is derived from an EMBL/GenBank/DDBJ whole genome shotgun (WGS) entry which is preliminary data.</text>
</comment>
<evidence type="ECO:0000256" key="3">
    <source>
        <dbReference type="ARBA" id="ARBA00022857"/>
    </source>
</evidence>
<evidence type="ECO:0000256" key="1">
    <source>
        <dbReference type="ARBA" id="ARBA00005179"/>
    </source>
</evidence>
<dbReference type="Proteomes" id="UP000801864">
    <property type="component" value="Unassembled WGS sequence"/>
</dbReference>
<comment type="similarity">
    <text evidence="2">Belongs to the aldo/keto reductase family.</text>
</comment>
<dbReference type="InterPro" id="IPR023210">
    <property type="entry name" value="NADP_OxRdtase_dom"/>
</dbReference>
<keyword evidence="7" id="KW-1185">Reference proteome</keyword>
<dbReference type="Gene3D" id="3.20.20.100">
    <property type="entry name" value="NADP-dependent oxidoreductase domain"/>
    <property type="match status" value="1"/>
</dbReference>
<dbReference type="InterPro" id="IPR050523">
    <property type="entry name" value="AKR_Detox_Biosynth"/>
</dbReference>
<dbReference type="GO" id="GO:0016491">
    <property type="term" value="F:oxidoreductase activity"/>
    <property type="evidence" value="ECO:0007669"/>
    <property type="project" value="UniProtKB-KW"/>
</dbReference>
<dbReference type="PANTHER" id="PTHR43364:SF9">
    <property type="entry name" value="OXIDOREDUCTASE"/>
    <property type="match status" value="1"/>
</dbReference>